<feature type="region of interest" description="Disordered" evidence="1">
    <location>
        <begin position="39"/>
        <end position="58"/>
    </location>
</feature>
<proteinExistence type="predicted"/>
<evidence type="ECO:0000256" key="1">
    <source>
        <dbReference type="SAM" id="MobiDB-lite"/>
    </source>
</evidence>
<evidence type="ECO:0000313" key="2">
    <source>
        <dbReference type="EMBL" id="AWA44927.1"/>
    </source>
</evidence>
<protein>
    <submittedName>
        <fullName evidence="2">Uncharacterized protein</fullName>
    </submittedName>
</protein>
<dbReference type="AlphaFoldDB" id="A0A678TQ01"/>
<gene>
    <name evidence="2" type="ORF">SS48H02_000002</name>
</gene>
<reference evidence="2" key="1">
    <citation type="submission" date="2018-04" db="EMBL/GenBank/DDBJ databases">
        <title>Comparative Analysis of Homologous Sequences of Saccharum officinarum and Saccharum spontaneum Reveals Independent Polyploidization Events.</title>
        <authorList>
            <person name="Sharma A."/>
            <person name="Song J."/>
            <person name="Lin Q."/>
            <person name="Singh R."/>
            <person name="Ramos N."/>
            <person name="Wang K."/>
            <person name="Zhang J."/>
            <person name="Ming R."/>
            <person name="Yu Q."/>
        </authorList>
    </citation>
    <scope>NUCLEOTIDE SEQUENCE</scope>
</reference>
<sequence>MDDQFGNFFSAAVKACSNNSAKKWSFGQEFGPLDSVEKRRKQLPQVDDQVDQGSINRPGRRVIAINRPVDLRATRFDQPT</sequence>
<dbReference type="EMBL" id="MH182544">
    <property type="protein sequence ID" value="AWA44927.1"/>
    <property type="molecule type" value="Genomic_DNA"/>
</dbReference>
<organism evidence="2">
    <name type="scientific">Saccharum spontaneum</name>
    <name type="common">Wild sugarcane</name>
    <dbReference type="NCBI Taxonomy" id="62335"/>
    <lineage>
        <taxon>Eukaryota</taxon>
        <taxon>Viridiplantae</taxon>
        <taxon>Streptophyta</taxon>
        <taxon>Embryophyta</taxon>
        <taxon>Tracheophyta</taxon>
        <taxon>Spermatophyta</taxon>
        <taxon>Magnoliopsida</taxon>
        <taxon>Liliopsida</taxon>
        <taxon>Poales</taxon>
        <taxon>Poaceae</taxon>
        <taxon>PACMAD clade</taxon>
        <taxon>Panicoideae</taxon>
        <taxon>Andropogonodae</taxon>
        <taxon>Andropogoneae</taxon>
        <taxon>Saccharinae</taxon>
        <taxon>Saccharum</taxon>
        <taxon>Saccharum officinarum species complex</taxon>
    </lineage>
</organism>
<name>A0A678TQ01_SACSP</name>
<accession>A0A678TQ01</accession>